<gene>
    <name evidence="1" type="ORF">HYC85_017786</name>
</gene>
<accession>A0A7J7GSE2</accession>
<proteinExistence type="predicted"/>
<dbReference type="InterPro" id="IPR027417">
    <property type="entry name" value="P-loop_NTPase"/>
</dbReference>
<dbReference type="EMBL" id="JACBKZ010000008">
    <property type="protein sequence ID" value="KAF5943709.1"/>
    <property type="molecule type" value="Genomic_DNA"/>
</dbReference>
<sequence length="217" mass="24242">GICFINNGCEYSGTEEKKLFELLNNDKVKRIVLYGNAAVGKTWTAREISNLAKKKGLIDLALWISDALSGKKRLLVLDDEKTNEQQIMFDLGTLLNLDQRDYKVLITKRESLNSDISEDGEKSMIGVKPLSEKESFSLLQERAGTCAFVVPEIKDLANAFVATSSMIVGCIHYNELIAYWVMEGFLSHTNCMEKAYEKGHVVLMELMDLSDSEKSGG</sequence>
<reference evidence="2" key="1">
    <citation type="journal article" date="2020" name="Nat. Commun.">
        <title>Genome assembly of wild tea tree DASZ reveals pedigree and selection history of tea varieties.</title>
        <authorList>
            <person name="Zhang W."/>
            <person name="Zhang Y."/>
            <person name="Qiu H."/>
            <person name="Guo Y."/>
            <person name="Wan H."/>
            <person name="Zhang X."/>
            <person name="Scossa F."/>
            <person name="Alseekh S."/>
            <person name="Zhang Q."/>
            <person name="Wang P."/>
            <person name="Xu L."/>
            <person name="Schmidt M.H."/>
            <person name="Jia X."/>
            <person name="Li D."/>
            <person name="Zhu A."/>
            <person name="Guo F."/>
            <person name="Chen W."/>
            <person name="Ni D."/>
            <person name="Usadel B."/>
            <person name="Fernie A.R."/>
            <person name="Wen W."/>
        </authorList>
    </citation>
    <scope>NUCLEOTIDE SEQUENCE [LARGE SCALE GENOMIC DNA]</scope>
    <source>
        <strain evidence="2">cv. G240</strain>
    </source>
</reference>
<name>A0A7J7GSE2_CAMSI</name>
<evidence type="ECO:0000313" key="1">
    <source>
        <dbReference type="EMBL" id="KAF5943709.1"/>
    </source>
</evidence>
<dbReference type="SUPFAM" id="SSF52540">
    <property type="entry name" value="P-loop containing nucleoside triphosphate hydrolases"/>
    <property type="match status" value="1"/>
</dbReference>
<dbReference type="Proteomes" id="UP000593564">
    <property type="component" value="Unassembled WGS sequence"/>
</dbReference>
<dbReference type="AlphaFoldDB" id="A0A7J7GSE2"/>
<reference evidence="1 2" key="2">
    <citation type="submission" date="2020-07" db="EMBL/GenBank/DDBJ databases">
        <title>Genome assembly of wild tea tree DASZ reveals pedigree and selection history of tea varieties.</title>
        <authorList>
            <person name="Zhang W."/>
        </authorList>
    </citation>
    <scope>NUCLEOTIDE SEQUENCE [LARGE SCALE GENOMIC DNA]</scope>
    <source>
        <strain evidence="2">cv. G240</strain>
        <tissue evidence="1">Leaf</tissue>
    </source>
</reference>
<organism evidence="1 2">
    <name type="scientific">Camellia sinensis</name>
    <name type="common">Tea plant</name>
    <name type="synonym">Thea sinensis</name>
    <dbReference type="NCBI Taxonomy" id="4442"/>
    <lineage>
        <taxon>Eukaryota</taxon>
        <taxon>Viridiplantae</taxon>
        <taxon>Streptophyta</taxon>
        <taxon>Embryophyta</taxon>
        <taxon>Tracheophyta</taxon>
        <taxon>Spermatophyta</taxon>
        <taxon>Magnoliopsida</taxon>
        <taxon>eudicotyledons</taxon>
        <taxon>Gunneridae</taxon>
        <taxon>Pentapetalae</taxon>
        <taxon>asterids</taxon>
        <taxon>Ericales</taxon>
        <taxon>Theaceae</taxon>
        <taxon>Camellia</taxon>
    </lineage>
</organism>
<feature type="non-terminal residue" evidence="1">
    <location>
        <position position="217"/>
    </location>
</feature>
<comment type="caution">
    <text evidence="1">The sequence shown here is derived from an EMBL/GenBank/DDBJ whole genome shotgun (WGS) entry which is preliminary data.</text>
</comment>
<evidence type="ECO:0000313" key="2">
    <source>
        <dbReference type="Proteomes" id="UP000593564"/>
    </source>
</evidence>
<protein>
    <submittedName>
        <fullName evidence="1">Uncharacterized protein</fullName>
    </submittedName>
</protein>
<keyword evidence="2" id="KW-1185">Reference proteome</keyword>